<feature type="domain" description="Oxidoreductase FAD/NAD(P)-binding" evidence="10">
    <location>
        <begin position="649"/>
        <end position="745"/>
    </location>
</feature>
<feature type="domain" description="Ferric oxidoreductase" evidence="11">
    <location>
        <begin position="340"/>
        <end position="456"/>
    </location>
</feature>
<dbReference type="Pfam" id="PF00175">
    <property type="entry name" value="NAD_binding_1"/>
    <property type="match status" value="1"/>
</dbReference>
<comment type="subcellular location">
    <subcellularLocation>
        <location evidence="1">Membrane</location>
        <topology evidence="1">Multi-pass membrane protein</topology>
    </subcellularLocation>
</comment>
<dbReference type="CDD" id="cd06186">
    <property type="entry name" value="NOX_Duox_like_FAD_NADP"/>
    <property type="match status" value="1"/>
</dbReference>
<sequence length="769" mass="83998">MKFTSGPLVGPVLAGLLLHTTGVLADGKGFLGYGKTLYHPTCAFACRGVVRNCKLSCTPESGGANHGTAHNPVSTPPDCFVRDTAFLRTMALCIDNYCPISDNPSQDLIEDYWASHLGTGTLGNYAYVPALSYSEALAAARADEQKAFDELGGVRDHSQHGDDNHGHSHKRRSLARRGTGFVITPSGPNVTSALPHIKAKQVLNQTSFILPQDWQIQYSGMYDFEYNEVGHSTYTLVVFFVAIFLPIPLSLIRFIPHLSQNKAFSALQSALIHPPAFGTHHRVPVATSLGIMPTRGQALYILLIGLLNLIFLLAPYVHHHPQSTFGSVAEQSLSIIGNRAGVMAMGNIAAAFLFAARNNPLLVLADWTHATYLLLHRWLAYWAVFLAALHSVMLLDYYKRYGNYAAELARDYWVWGIVATVAACAVVPSSLMVVRQKAYEVFLVGHVALAVLFLVGYYYHIWYCYTDNWGYEIWTYICGGIWGVERLMRVLRVGWWGWRTAEVSVVRDTEGEYLVIEVAGRKPLPDEAGGVAYLTFPTLGWKVWESHPFSVAFIGAAATGGSDSESREAPETGSDKEKTVAVTETRSVSRGTTVFLARVRSGMTARLAAKAAAAADGGVLRLGVLVDGPYEHSGSALSDLSRCADVVCIAGGVGITGVLSYLRALKLPAKLFWGVRREGLVSPVRPALEQLKKADYKVEVETSVGQRLDIEGIVYRALTTQAAEEKRPVGIVVCGPPEMADQVRKKVVQLARSDVATRTYVLVDEAFAW</sequence>
<keyword evidence="5" id="KW-0406">Ion transport</keyword>
<evidence type="ECO:0000313" key="13">
    <source>
        <dbReference type="Proteomes" id="UP001583172"/>
    </source>
</evidence>
<feature type="compositionally biased region" description="Basic and acidic residues" evidence="7">
    <location>
        <begin position="153"/>
        <end position="166"/>
    </location>
</feature>
<evidence type="ECO:0000256" key="2">
    <source>
        <dbReference type="ARBA" id="ARBA00022448"/>
    </source>
</evidence>
<dbReference type="Gene3D" id="3.40.50.80">
    <property type="entry name" value="Nucleotide-binding domain of ferredoxin-NADP reductase (FNR) module"/>
    <property type="match status" value="1"/>
</dbReference>
<keyword evidence="6 8" id="KW-0472">Membrane</keyword>
<keyword evidence="3 8" id="KW-0812">Transmembrane</keyword>
<evidence type="ECO:0008006" key="14">
    <source>
        <dbReference type="Google" id="ProtNLM"/>
    </source>
</evidence>
<organism evidence="12 13">
    <name type="scientific">Humicola insolens</name>
    <name type="common">Soft-rot fungus</name>
    <dbReference type="NCBI Taxonomy" id="85995"/>
    <lineage>
        <taxon>Eukaryota</taxon>
        <taxon>Fungi</taxon>
        <taxon>Dikarya</taxon>
        <taxon>Ascomycota</taxon>
        <taxon>Pezizomycotina</taxon>
        <taxon>Sordariomycetes</taxon>
        <taxon>Sordariomycetidae</taxon>
        <taxon>Sordariales</taxon>
        <taxon>Chaetomiaceae</taxon>
        <taxon>Mycothermus</taxon>
    </lineage>
</organism>
<dbReference type="Proteomes" id="UP001583172">
    <property type="component" value="Unassembled WGS sequence"/>
</dbReference>
<dbReference type="PANTHER" id="PTHR32361:SF9">
    <property type="entry name" value="FERRIC REDUCTASE TRANSMEMBRANE COMPONENT 3-RELATED"/>
    <property type="match status" value="1"/>
</dbReference>
<name>A0ABR3VQT5_HUMIN</name>
<feature type="transmembrane region" description="Helical" evidence="8">
    <location>
        <begin position="413"/>
        <end position="434"/>
    </location>
</feature>
<evidence type="ECO:0000256" key="1">
    <source>
        <dbReference type="ARBA" id="ARBA00004141"/>
    </source>
</evidence>
<dbReference type="InterPro" id="IPR001433">
    <property type="entry name" value="OxRdtase_FAD/NAD-bd"/>
</dbReference>
<evidence type="ECO:0000256" key="5">
    <source>
        <dbReference type="ARBA" id="ARBA00023065"/>
    </source>
</evidence>
<gene>
    <name evidence="12" type="ORF">VTJ49DRAFT_6411</name>
</gene>
<dbReference type="InterPro" id="IPR051410">
    <property type="entry name" value="Ferric/Cupric_Reductase"/>
</dbReference>
<dbReference type="InterPro" id="IPR039261">
    <property type="entry name" value="FNR_nucleotide-bd"/>
</dbReference>
<dbReference type="SFLD" id="SFLDS00052">
    <property type="entry name" value="Ferric_Reductase_Domain"/>
    <property type="match status" value="1"/>
</dbReference>
<evidence type="ECO:0000313" key="12">
    <source>
        <dbReference type="EMBL" id="KAL1844007.1"/>
    </source>
</evidence>
<evidence type="ECO:0000256" key="9">
    <source>
        <dbReference type="SAM" id="SignalP"/>
    </source>
</evidence>
<keyword evidence="13" id="KW-1185">Reference proteome</keyword>
<dbReference type="Pfam" id="PF01794">
    <property type="entry name" value="Ferric_reduct"/>
    <property type="match status" value="1"/>
</dbReference>
<feature type="transmembrane region" description="Helical" evidence="8">
    <location>
        <begin position="298"/>
        <end position="316"/>
    </location>
</feature>
<feature type="transmembrane region" description="Helical" evidence="8">
    <location>
        <begin position="441"/>
        <end position="461"/>
    </location>
</feature>
<keyword evidence="2" id="KW-0813">Transport</keyword>
<keyword evidence="9" id="KW-0732">Signal</keyword>
<accession>A0ABR3VQT5</accession>
<feature type="signal peptide" evidence="9">
    <location>
        <begin position="1"/>
        <end position="25"/>
    </location>
</feature>
<evidence type="ECO:0000256" key="7">
    <source>
        <dbReference type="SAM" id="MobiDB-lite"/>
    </source>
</evidence>
<dbReference type="PANTHER" id="PTHR32361">
    <property type="entry name" value="FERRIC/CUPRIC REDUCTASE TRANSMEMBRANE COMPONENT"/>
    <property type="match status" value="1"/>
</dbReference>
<feature type="transmembrane region" description="Helical" evidence="8">
    <location>
        <begin position="234"/>
        <end position="255"/>
    </location>
</feature>
<feature type="chain" id="PRO_5045280736" description="Ferric oxidoreductase domain-containing protein" evidence="9">
    <location>
        <begin position="26"/>
        <end position="769"/>
    </location>
</feature>
<protein>
    <recommendedName>
        <fullName evidence="14">Ferric oxidoreductase domain-containing protein</fullName>
    </recommendedName>
</protein>
<feature type="compositionally biased region" description="Basic and acidic residues" evidence="7">
    <location>
        <begin position="564"/>
        <end position="579"/>
    </location>
</feature>
<feature type="region of interest" description="Disordered" evidence="7">
    <location>
        <begin position="153"/>
        <end position="173"/>
    </location>
</feature>
<feature type="region of interest" description="Disordered" evidence="7">
    <location>
        <begin position="560"/>
        <end position="579"/>
    </location>
</feature>
<evidence type="ECO:0000256" key="3">
    <source>
        <dbReference type="ARBA" id="ARBA00022692"/>
    </source>
</evidence>
<dbReference type="SUPFAM" id="SSF52343">
    <property type="entry name" value="Ferredoxin reductase-like, C-terminal NADP-linked domain"/>
    <property type="match status" value="1"/>
</dbReference>
<evidence type="ECO:0000259" key="11">
    <source>
        <dbReference type="Pfam" id="PF01794"/>
    </source>
</evidence>
<feature type="transmembrane region" description="Helical" evidence="8">
    <location>
        <begin position="378"/>
        <end position="398"/>
    </location>
</feature>
<keyword evidence="4 8" id="KW-1133">Transmembrane helix</keyword>
<comment type="caution">
    <text evidence="12">The sequence shown here is derived from an EMBL/GenBank/DDBJ whole genome shotgun (WGS) entry which is preliminary data.</text>
</comment>
<evidence type="ECO:0000259" key="10">
    <source>
        <dbReference type="Pfam" id="PF00175"/>
    </source>
</evidence>
<dbReference type="SFLD" id="SFLDG01168">
    <property type="entry name" value="Ferric_reductase_subgroup_(FRE"/>
    <property type="match status" value="1"/>
</dbReference>
<proteinExistence type="predicted"/>
<evidence type="ECO:0000256" key="8">
    <source>
        <dbReference type="SAM" id="Phobius"/>
    </source>
</evidence>
<evidence type="ECO:0000256" key="4">
    <source>
        <dbReference type="ARBA" id="ARBA00022989"/>
    </source>
</evidence>
<evidence type="ECO:0000256" key="6">
    <source>
        <dbReference type="ARBA" id="ARBA00023136"/>
    </source>
</evidence>
<feature type="transmembrane region" description="Helical" evidence="8">
    <location>
        <begin position="336"/>
        <end position="357"/>
    </location>
</feature>
<dbReference type="EMBL" id="JAZGSY010000006">
    <property type="protein sequence ID" value="KAL1844007.1"/>
    <property type="molecule type" value="Genomic_DNA"/>
</dbReference>
<reference evidence="12 13" key="1">
    <citation type="journal article" date="2024" name="Commun. Biol.">
        <title>Comparative genomic analysis of thermophilic fungi reveals convergent evolutionary adaptations and gene losses.</title>
        <authorList>
            <person name="Steindorff A.S."/>
            <person name="Aguilar-Pontes M.V."/>
            <person name="Robinson A.J."/>
            <person name="Andreopoulos B."/>
            <person name="LaButti K."/>
            <person name="Kuo A."/>
            <person name="Mondo S."/>
            <person name="Riley R."/>
            <person name="Otillar R."/>
            <person name="Haridas S."/>
            <person name="Lipzen A."/>
            <person name="Grimwood J."/>
            <person name="Schmutz J."/>
            <person name="Clum A."/>
            <person name="Reid I.D."/>
            <person name="Moisan M.C."/>
            <person name="Butler G."/>
            <person name="Nguyen T.T.M."/>
            <person name="Dewar K."/>
            <person name="Conant G."/>
            <person name="Drula E."/>
            <person name="Henrissat B."/>
            <person name="Hansel C."/>
            <person name="Singer S."/>
            <person name="Hutchinson M.I."/>
            <person name="de Vries R.P."/>
            <person name="Natvig D.O."/>
            <person name="Powell A.J."/>
            <person name="Tsang A."/>
            <person name="Grigoriev I.V."/>
        </authorList>
    </citation>
    <scope>NUCLEOTIDE SEQUENCE [LARGE SCALE GENOMIC DNA]</scope>
    <source>
        <strain evidence="12 13">CBS 620.91</strain>
    </source>
</reference>
<dbReference type="InterPro" id="IPR013130">
    <property type="entry name" value="Fe3_Rdtase_TM_dom"/>
</dbReference>